<gene>
    <name evidence="5" type="ORF">GYA55_06250</name>
</gene>
<dbReference type="PANTHER" id="PTHR36306:SF1">
    <property type="entry name" value="ALPHA-AMYLASE-RELATED"/>
    <property type="match status" value="1"/>
</dbReference>
<dbReference type="AlphaFoldDB" id="A0A7X9FRX9"/>
<keyword evidence="2" id="KW-0119">Carbohydrate metabolism</keyword>
<dbReference type="InterPro" id="IPR052046">
    <property type="entry name" value="GH57_Enzymes"/>
</dbReference>
<dbReference type="InterPro" id="IPR011330">
    <property type="entry name" value="Glyco_hydro/deAcase_b/a-brl"/>
</dbReference>
<evidence type="ECO:0000256" key="2">
    <source>
        <dbReference type="ARBA" id="ARBA00023277"/>
    </source>
</evidence>
<feature type="domain" description="Glycoside hydrolase family 57 N-terminal" evidence="4">
    <location>
        <begin position="5"/>
        <end position="285"/>
    </location>
</feature>
<dbReference type="Pfam" id="PF03065">
    <property type="entry name" value="Glyco_hydro_57"/>
    <property type="match status" value="1"/>
</dbReference>
<protein>
    <submittedName>
        <fullName evidence="5">Alpha-amylase</fullName>
    </submittedName>
</protein>
<dbReference type="SUPFAM" id="SSF88713">
    <property type="entry name" value="Glycoside hydrolase/deacetylase"/>
    <property type="match status" value="1"/>
</dbReference>
<evidence type="ECO:0000313" key="5">
    <source>
        <dbReference type="EMBL" id="NMC62756.1"/>
    </source>
</evidence>
<dbReference type="Gene3D" id="3.20.110.20">
    <property type="match status" value="1"/>
</dbReference>
<organism evidence="5 6">
    <name type="scientific">SAR324 cluster bacterium</name>
    <dbReference type="NCBI Taxonomy" id="2024889"/>
    <lineage>
        <taxon>Bacteria</taxon>
        <taxon>Deltaproteobacteria</taxon>
        <taxon>SAR324 cluster</taxon>
    </lineage>
</organism>
<reference evidence="5 6" key="1">
    <citation type="journal article" date="2020" name="Biotechnol. Biofuels">
        <title>New insights from the biogas microbiome by comprehensive genome-resolved metagenomics of nearly 1600 species originating from multiple anaerobic digesters.</title>
        <authorList>
            <person name="Campanaro S."/>
            <person name="Treu L."/>
            <person name="Rodriguez-R L.M."/>
            <person name="Kovalovszki A."/>
            <person name="Ziels R.M."/>
            <person name="Maus I."/>
            <person name="Zhu X."/>
            <person name="Kougias P.G."/>
            <person name="Basile A."/>
            <person name="Luo G."/>
            <person name="Schluter A."/>
            <person name="Konstantinidis K.T."/>
            <person name="Angelidaki I."/>
        </authorList>
    </citation>
    <scope>NUCLEOTIDE SEQUENCE [LARGE SCALE GENOMIC DNA]</scope>
    <source>
        <strain evidence="5">AS27yjCOA_65</strain>
    </source>
</reference>
<evidence type="ECO:0000259" key="4">
    <source>
        <dbReference type="Pfam" id="PF03065"/>
    </source>
</evidence>
<accession>A0A7X9FRX9</accession>
<evidence type="ECO:0000313" key="6">
    <source>
        <dbReference type="Proteomes" id="UP000524246"/>
    </source>
</evidence>
<dbReference type="InterPro" id="IPR004300">
    <property type="entry name" value="Glyco_hydro_57_N"/>
</dbReference>
<name>A0A7X9FRX9_9DELT</name>
<dbReference type="GO" id="GO:0005975">
    <property type="term" value="P:carbohydrate metabolic process"/>
    <property type="evidence" value="ECO:0007669"/>
    <property type="project" value="InterPro"/>
</dbReference>
<dbReference type="PANTHER" id="PTHR36306">
    <property type="entry name" value="ALPHA-AMYLASE-RELATED-RELATED"/>
    <property type="match status" value="1"/>
</dbReference>
<dbReference type="GO" id="GO:0003824">
    <property type="term" value="F:catalytic activity"/>
    <property type="evidence" value="ECO:0007669"/>
    <property type="project" value="InterPro"/>
</dbReference>
<comment type="similarity">
    <text evidence="1">Belongs to the glycosyl hydrolase 57 family.</text>
</comment>
<dbReference type="EMBL" id="JAAZON010000270">
    <property type="protein sequence ID" value="NMC62756.1"/>
    <property type="molecule type" value="Genomic_DNA"/>
</dbReference>
<dbReference type="CDD" id="cd10795">
    <property type="entry name" value="GH57N_MJA1_like"/>
    <property type="match status" value="1"/>
</dbReference>
<evidence type="ECO:0000256" key="1">
    <source>
        <dbReference type="ARBA" id="ARBA00006821"/>
    </source>
</evidence>
<sequence length="439" mass="50580">MSSVVLYFQVHQPYRLRRYSYFEISKKHDYFNDELNAFVLRKVAAKCYIPANRVLLRLIRRYQGAFRVAFSLTGLAIEQMERYAPEALDSFVELAQTGCVEFLGETYYHSLAALYDRREFVDQVQRHAELMENLFHYSPKVFRNTELIYSNEIGVLASQLGYKAVIAEGVDEVLGGRSPNHIYTVPGIGLPVLMKNYGLSDDIAFRFSNQAWHSYPLTAPKFASWVHQLSGQAEILNLFMDYETFGEHQWEATGIFEFLEHLPGEVMQSSEWDFDTPSGVVDRYGACSEINFPRLTSWADLERDLSAWRGNRIQTAALGRIYSYGKALVEAGNAEALHIWRLLQTSDHFYYMCTKMFEDGDVHSYFSPYESPYDAFIYYMNILRDFELTYLDKRLVETIPTLGVDEINPSAAKPHQLENPFEGYDPGEEQGPLKEPPGI</sequence>
<proteinExistence type="inferred from homology"/>
<evidence type="ECO:0000256" key="3">
    <source>
        <dbReference type="SAM" id="MobiDB-lite"/>
    </source>
</evidence>
<comment type="caution">
    <text evidence="5">The sequence shown here is derived from an EMBL/GenBank/DDBJ whole genome shotgun (WGS) entry which is preliminary data.</text>
</comment>
<dbReference type="Proteomes" id="UP000524246">
    <property type="component" value="Unassembled WGS sequence"/>
</dbReference>
<feature type="region of interest" description="Disordered" evidence="3">
    <location>
        <begin position="411"/>
        <end position="439"/>
    </location>
</feature>